<organism evidence="3">
    <name type="scientific">Neobodo designis</name>
    <name type="common">Flagellated protozoan</name>
    <name type="synonym">Bodo designis</name>
    <dbReference type="NCBI Taxonomy" id="312471"/>
    <lineage>
        <taxon>Eukaryota</taxon>
        <taxon>Discoba</taxon>
        <taxon>Euglenozoa</taxon>
        <taxon>Kinetoplastea</taxon>
        <taxon>Metakinetoplastina</taxon>
        <taxon>Neobodonida</taxon>
        <taxon>Neobodo</taxon>
    </lineage>
</organism>
<feature type="compositionally biased region" description="Basic and acidic residues" evidence="1">
    <location>
        <begin position="120"/>
        <end position="130"/>
    </location>
</feature>
<feature type="region of interest" description="Disordered" evidence="1">
    <location>
        <begin position="43"/>
        <end position="80"/>
    </location>
</feature>
<dbReference type="AlphaFoldDB" id="A0A7S1PQS2"/>
<feature type="transmembrane region" description="Helical" evidence="2">
    <location>
        <begin position="12"/>
        <end position="34"/>
    </location>
</feature>
<sequence length="575" mass="61275">MAVISPKPARRFPLSVTRVLTGGSVLLLTALLLLQRKAPAMMPTPPPVATTSGARGSVATPSPTEHHSPPFHTPPPQQTAVERAQNLATSTVIRDIRAADTLAAGNDSLWDSLSGCVDAKEPWSEPREDPTVCIKDQGSERPVGSGPMGSVRLSGPVCFSRNGAPPRLSVPAGSEMDAATAESHFTGLLETGTHFANALDPLWAWLRGMTRIDDGSDPTRCSGRAAVLLPMAWKTDNPMHALHRSWSARRLVREIEADVGAGAVTVVHVALPEGVDGARRMNAHAVFAPLLGARWTAVLAAPPSDGQEVGIPRNDLCFSEVYVLRLGLRNEEGAASAWRPTPALFTWNGPRTDRDTADATALRKTFLENYGDPRIAWPVRASAERPKIVVIVRSRTRRFLRSAKVFDEVKRFAEDSIGARHVAFVEHVTLSPRGIADAHGDADIILGAIGGGLLWSLLAPPGAVVVEFARSFGCAAGSSGWSRSPHCDYGGNAAAARQHHLAIPVPQFSTGSARRAVKDSNGTSAGGVESSIFVPADTWKHALRAAACRLRSEEAPCALPGNLGFRVRWADDDLP</sequence>
<evidence type="ECO:0000256" key="1">
    <source>
        <dbReference type="SAM" id="MobiDB-lite"/>
    </source>
</evidence>
<reference evidence="3" key="1">
    <citation type="submission" date="2021-01" db="EMBL/GenBank/DDBJ databases">
        <authorList>
            <person name="Corre E."/>
            <person name="Pelletier E."/>
            <person name="Niang G."/>
            <person name="Scheremetjew M."/>
            <person name="Finn R."/>
            <person name="Kale V."/>
            <person name="Holt S."/>
            <person name="Cochrane G."/>
            <person name="Meng A."/>
            <person name="Brown T."/>
            <person name="Cohen L."/>
        </authorList>
    </citation>
    <scope>NUCLEOTIDE SEQUENCE</scope>
    <source>
        <strain evidence="3">CCAP 1951/1</strain>
    </source>
</reference>
<protein>
    <submittedName>
        <fullName evidence="3">Uncharacterized protein</fullName>
    </submittedName>
</protein>
<name>A0A7S1PQS2_NEODS</name>
<keyword evidence="2" id="KW-0472">Membrane</keyword>
<dbReference type="EMBL" id="HBGF01007225">
    <property type="protein sequence ID" value="CAD9096716.1"/>
    <property type="molecule type" value="Transcribed_RNA"/>
</dbReference>
<proteinExistence type="predicted"/>
<feature type="region of interest" description="Disordered" evidence="1">
    <location>
        <begin position="120"/>
        <end position="150"/>
    </location>
</feature>
<evidence type="ECO:0000256" key="2">
    <source>
        <dbReference type="SAM" id="Phobius"/>
    </source>
</evidence>
<keyword evidence="2" id="KW-0812">Transmembrane</keyword>
<accession>A0A7S1PQS2</accession>
<evidence type="ECO:0000313" key="3">
    <source>
        <dbReference type="EMBL" id="CAD9096716.1"/>
    </source>
</evidence>
<gene>
    <name evidence="3" type="ORF">NDES1114_LOCUS4892</name>
</gene>
<keyword evidence="2" id="KW-1133">Transmembrane helix</keyword>